<dbReference type="AlphaFoldDB" id="A0A1A9I682"/>
<dbReference type="EMBL" id="CP015772">
    <property type="protein sequence ID" value="ANH83197.1"/>
    <property type="molecule type" value="Genomic_DNA"/>
</dbReference>
<evidence type="ECO:0000313" key="4">
    <source>
        <dbReference type="Proteomes" id="UP000077667"/>
    </source>
</evidence>
<dbReference type="RefSeq" id="WP_067760554.1">
    <property type="nucleotide sequence ID" value="NZ_CP015772.1"/>
</dbReference>
<dbReference type="PANTHER" id="PTHR36459">
    <property type="entry name" value="ORF"/>
    <property type="match status" value="1"/>
</dbReference>
<proteinExistence type="predicted"/>
<dbReference type="Pfam" id="PF00487">
    <property type="entry name" value="FA_desaturase"/>
    <property type="match status" value="1"/>
</dbReference>
<feature type="transmembrane region" description="Helical" evidence="1">
    <location>
        <begin position="63"/>
        <end position="80"/>
    </location>
</feature>
<organism evidence="3 4">
    <name type="scientific">Niabella ginsenosidivorans</name>
    <dbReference type="NCBI Taxonomy" id="1176587"/>
    <lineage>
        <taxon>Bacteria</taxon>
        <taxon>Pseudomonadati</taxon>
        <taxon>Bacteroidota</taxon>
        <taxon>Chitinophagia</taxon>
        <taxon>Chitinophagales</taxon>
        <taxon>Chitinophagaceae</taxon>
        <taxon>Niabella</taxon>
    </lineage>
</organism>
<evidence type="ECO:0000313" key="3">
    <source>
        <dbReference type="EMBL" id="ANH83197.1"/>
    </source>
</evidence>
<dbReference type="Proteomes" id="UP000077667">
    <property type="component" value="Chromosome"/>
</dbReference>
<evidence type="ECO:0000256" key="1">
    <source>
        <dbReference type="SAM" id="Phobius"/>
    </source>
</evidence>
<keyword evidence="1" id="KW-1133">Transmembrane helix</keyword>
<reference evidence="3 4" key="1">
    <citation type="submission" date="2016-05" db="EMBL/GenBank/DDBJ databases">
        <title>Niabella ginsenosidivorans BS26 whole genome sequencing.</title>
        <authorList>
            <person name="Im W.T."/>
            <person name="Siddiqi M.Z."/>
        </authorList>
    </citation>
    <scope>NUCLEOTIDE SEQUENCE [LARGE SCALE GENOMIC DNA]</scope>
    <source>
        <strain evidence="3 4">BS26</strain>
    </source>
</reference>
<dbReference type="OrthoDB" id="634389at2"/>
<keyword evidence="4" id="KW-1185">Reference proteome</keyword>
<feature type="domain" description="Fatty acid desaturase" evidence="2">
    <location>
        <begin position="65"/>
        <end position="293"/>
    </location>
</feature>
<feature type="transmembrane region" description="Helical" evidence="1">
    <location>
        <begin position="156"/>
        <end position="174"/>
    </location>
</feature>
<dbReference type="PANTHER" id="PTHR36459:SF1">
    <property type="entry name" value="FATTY ACID DESATURASE DOMAIN-CONTAINING PROTEIN-RELATED"/>
    <property type="match status" value="1"/>
</dbReference>
<feature type="transmembrane region" description="Helical" evidence="1">
    <location>
        <begin position="194"/>
        <end position="219"/>
    </location>
</feature>
<dbReference type="KEGG" id="nia:A8C56_21420"/>
<name>A0A1A9I682_9BACT</name>
<dbReference type="InterPro" id="IPR005804">
    <property type="entry name" value="FA_desaturase_dom"/>
</dbReference>
<dbReference type="GO" id="GO:0006629">
    <property type="term" value="P:lipid metabolic process"/>
    <property type="evidence" value="ECO:0007669"/>
    <property type="project" value="InterPro"/>
</dbReference>
<gene>
    <name evidence="3" type="ORF">A8C56_21420</name>
</gene>
<keyword evidence="1" id="KW-0472">Membrane</keyword>
<keyword evidence="1" id="KW-0812">Transmembrane</keyword>
<protein>
    <submittedName>
        <fullName evidence="3">Fatty acid desaturase</fullName>
    </submittedName>
</protein>
<sequence length="357" mass="43119">MKILSALTDPVYTHKTRFNGYEKFWLRFMNDKRDLPFIYLLSRIHIFIIPVALLLFTPLLHGWVWWAVAIVYFYFSQFYFKGRFGLMFHCLCHRKTFKPAYQQKIHGYISWIICPFFGHTPESYFSHHMGMHHVENNNEHDSSSTMHYQRDSFKSFLSYFFNFLFLGVVQTFQYLYARKRKKLYTRLTVGEWTYIAFCVLLCFVNLKATLVVCVFPLLFARFVMMLGNWTQHSFIDSSDPENIYTNSINCINTPYNHICWNDGYHIIHHLRPGMHYTEMPQEFLKRQHEFARQKAIVFDGIHYLHIFYYLMTKQYNKLAGNLVNINNMFETREQAILLMKQRTQRIMEKEPHKKQLL</sequence>
<feature type="transmembrane region" description="Helical" evidence="1">
    <location>
        <begin position="37"/>
        <end position="57"/>
    </location>
</feature>
<dbReference type="STRING" id="1176587.A8C56_21420"/>
<evidence type="ECO:0000259" key="2">
    <source>
        <dbReference type="Pfam" id="PF00487"/>
    </source>
</evidence>
<accession>A0A1A9I682</accession>